<dbReference type="SUPFAM" id="SSF161098">
    <property type="entry name" value="MetI-like"/>
    <property type="match status" value="1"/>
</dbReference>
<feature type="transmembrane region" description="Helical" evidence="5">
    <location>
        <begin position="135"/>
        <end position="159"/>
    </location>
</feature>
<evidence type="ECO:0000313" key="6">
    <source>
        <dbReference type="EMBL" id="MFK2904370.1"/>
    </source>
</evidence>
<evidence type="ECO:0000256" key="3">
    <source>
        <dbReference type="ARBA" id="ARBA00022989"/>
    </source>
</evidence>
<evidence type="ECO:0000256" key="4">
    <source>
        <dbReference type="ARBA" id="ARBA00023136"/>
    </source>
</evidence>
<dbReference type="Proteomes" id="UP001620460">
    <property type="component" value="Unassembled WGS sequence"/>
</dbReference>
<evidence type="ECO:0000256" key="5">
    <source>
        <dbReference type="SAM" id="Phobius"/>
    </source>
</evidence>
<sequence length="220" mass="25341">MDATPLSFALLDEKVSRYVEATTSDERAGKWERWSMVAGFASGGVGFLLTKIVTGRPALVLLNIALVMELMGLGVWLALRIRREWRDFKMPHAQYARELDESYTSYRELACELNAFPQVELQRLLRYLKGRRNSLAYSTGLLSGNVERLGLLPVLAMLYVQFKDWKFGDWTSLWGSVHLVGGLLLWAIFLAYLVSWWLVRLRLRLDVYQAFLEEALEEEN</sequence>
<proteinExistence type="predicted"/>
<organism evidence="6 7">
    <name type="scientific">Dyella ginsengisoli</name>
    <dbReference type="NCBI Taxonomy" id="363848"/>
    <lineage>
        <taxon>Bacteria</taxon>
        <taxon>Pseudomonadati</taxon>
        <taxon>Pseudomonadota</taxon>
        <taxon>Gammaproteobacteria</taxon>
        <taxon>Lysobacterales</taxon>
        <taxon>Rhodanobacteraceae</taxon>
        <taxon>Dyella</taxon>
    </lineage>
</organism>
<keyword evidence="2 5" id="KW-0812">Transmembrane</keyword>
<dbReference type="RefSeq" id="WP_404632828.1">
    <property type="nucleotide sequence ID" value="NZ_JADIKM010000003.1"/>
</dbReference>
<feature type="transmembrane region" description="Helical" evidence="5">
    <location>
        <begin position="59"/>
        <end position="79"/>
    </location>
</feature>
<comment type="caution">
    <text evidence="6">The sequence shown here is derived from an EMBL/GenBank/DDBJ whole genome shotgun (WGS) entry which is preliminary data.</text>
</comment>
<comment type="subcellular location">
    <subcellularLocation>
        <location evidence="1">Membrane</location>
        <topology evidence="1">Multi-pass membrane protein</topology>
    </subcellularLocation>
</comment>
<keyword evidence="7" id="KW-1185">Reference proteome</keyword>
<protein>
    <submittedName>
        <fullName evidence="6">Uncharacterized protein</fullName>
    </submittedName>
</protein>
<feature type="transmembrane region" description="Helical" evidence="5">
    <location>
        <begin position="179"/>
        <end position="199"/>
    </location>
</feature>
<keyword evidence="3 5" id="KW-1133">Transmembrane helix</keyword>
<keyword evidence="4 5" id="KW-0472">Membrane</keyword>
<evidence type="ECO:0000256" key="2">
    <source>
        <dbReference type="ARBA" id="ARBA00022692"/>
    </source>
</evidence>
<reference evidence="6 7" key="1">
    <citation type="submission" date="2020-10" db="EMBL/GenBank/DDBJ databases">
        <title>Phylogeny of dyella-like bacteria.</title>
        <authorList>
            <person name="Fu J."/>
        </authorList>
    </citation>
    <scope>NUCLEOTIDE SEQUENCE [LARGE SCALE GENOMIC DNA]</scope>
    <source>
        <strain evidence="6 7">Gsoil3046</strain>
    </source>
</reference>
<evidence type="ECO:0000256" key="1">
    <source>
        <dbReference type="ARBA" id="ARBA00004141"/>
    </source>
</evidence>
<name>A0ABW8JXH0_9GAMM</name>
<accession>A0ABW8JXH0</accession>
<evidence type="ECO:0000313" key="7">
    <source>
        <dbReference type="Proteomes" id="UP001620460"/>
    </source>
</evidence>
<gene>
    <name evidence="6" type="ORF">ISP17_10365</name>
</gene>
<dbReference type="InterPro" id="IPR035906">
    <property type="entry name" value="MetI-like_sf"/>
</dbReference>
<dbReference type="EMBL" id="JADIKM010000003">
    <property type="protein sequence ID" value="MFK2904370.1"/>
    <property type="molecule type" value="Genomic_DNA"/>
</dbReference>